<dbReference type="Proteomes" id="UP000515152">
    <property type="component" value="Chromosome 22"/>
</dbReference>
<reference evidence="3" key="1">
    <citation type="submission" date="2025-08" db="UniProtKB">
        <authorList>
            <consortium name="RefSeq"/>
        </authorList>
    </citation>
    <scope>IDENTIFICATION</scope>
</reference>
<dbReference type="PANTHER" id="PTHR15020">
    <property type="entry name" value="FLAVIN REDUCTASE-RELATED"/>
    <property type="match status" value="1"/>
</dbReference>
<keyword evidence="2" id="KW-1185">Reference proteome</keyword>
<dbReference type="InterPro" id="IPR016040">
    <property type="entry name" value="NAD(P)-bd_dom"/>
</dbReference>
<gene>
    <name evidence="3" type="primary">LOC105893824</name>
</gene>
<sequence>MKIVILGGTGQTGQHLVNQALHQGHSVTAVVRNPGKMTVTHENLKVVEGSIFSEESLKAHFQGHDAVVSCLGFPTSFFSGVTGYTQSMQATLNAMRETKINRVVTMTSWYTAPGSSNTGPFFIRNVLIPMIQSVLTNMYEMESILKKSEDINWTVVRPPGLKNAPETDKEIVAHEGYFVPDANGLPTSQSVARGDVARFMLSLLGTSTWLKKAVAITTI</sequence>
<evidence type="ECO:0000313" key="3">
    <source>
        <dbReference type="RefSeq" id="XP_012675742.1"/>
    </source>
</evidence>
<dbReference type="InterPro" id="IPR036291">
    <property type="entry name" value="NAD(P)-bd_dom_sf"/>
</dbReference>
<dbReference type="KEGG" id="char:105893824"/>
<feature type="domain" description="NAD(P)-binding" evidence="1">
    <location>
        <begin position="7"/>
        <end position="204"/>
    </location>
</feature>
<dbReference type="AlphaFoldDB" id="A0A6P3VM16"/>
<name>A0A6P3VM16_CLUHA</name>
<dbReference type="Gene3D" id="3.40.50.720">
    <property type="entry name" value="NAD(P)-binding Rossmann-like Domain"/>
    <property type="match status" value="1"/>
</dbReference>
<evidence type="ECO:0000259" key="1">
    <source>
        <dbReference type="Pfam" id="PF13460"/>
    </source>
</evidence>
<dbReference type="PANTHER" id="PTHR15020:SF50">
    <property type="entry name" value="UPF0659 PROTEIN YMR090W"/>
    <property type="match status" value="1"/>
</dbReference>
<dbReference type="OrthoDB" id="419598at2759"/>
<accession>A0A6P3VM16</accession>
<evidence type="ECO:0000313" key="2">
    <source>
        <dbReference type="Proteomes" id="UP000515152"/>
    </source>
</evidence>
<dbReference type="GeneID" id="105893824"/>
<dbReference type="Pfam" id="PF13460">
    <property type="entry name" value="NAD_binding_10"/>
    <property type="match status" value="1"/>
</dbReference>
<dbReference type="RefSeq" id="XP_012675742.1">
    <property type="nucleotide sequence ID" value="XM_012820288.3"/>
</dbReference>
<protein>
    <submittedName>
        <fullName evidence="3">Uncharacterized protein At2g34460, chloroplastic-like</fullName>
    </submittedName>
</protein>
<dbReference type="CDD" id="cd05244">
    <property type="entry name" value="BVR-B_like_SDR_a"/>
    <property type="match status" value="1"/>
</dbReference>
<dbReference type="SUPFAM" id="SSF51735">
    <property type="entry name" value="NAD(P)-binding Rossmann-fold domains"/>
    <property type="match status" value="1"/>
</dbReference>
<organism evidence="2 3">
    <name type="scientific">Clupea harengus</name>
    <name type="common">Atlantic herring</name>
    <dbReference type="NCBI Taxonomy" id="7950"/>
    <lineage>
        <taxon>Eukaryota</taxon>
        <taxon>Metazoa</taxon>
        <taxon>Chordata</taxon>
        <taxon>Craniata</taxon>
        <taxon>Vertebrata</taxon>
        <taxon>Euteleostomi</taxon>
        <taxon>Actinopterygii</taxon>
        <taxon>Neopterygii</taxon>
        <taxon>Teleostei</taxon>
        <taxon>Clupei</taxon>
        <taxon>Clupeiformes</taxon>
        <taxon>Clupeoidei</taxon>
        <taxon>Clupeidae</taxon>
        <taxon>Clupea</taxon>
    </lineage>
</organism>
<dbReference type="GO" id="GO:0003824">
    <property type="term" value="F:catalytic activity"/>
    <property type="evidence" value="ECO:0007669"/>
    <property type="project" value="UniProtKB-ARBA"/>
</dbReference>
<proteinExistence type="predicted"/>